<accession>A0A2V0QJF4</accession>
<gene>
    <name evidence="2" type="ORF">KPSA1_06560</name>
</gene>
<proteinExistence type="predicted"/>
<evidence type="ECO:0000256" key="1">
    <source>
        <dbReference type="SAM" id="MobiDB-lite"/>
    </source>
</evidence>
<evidence type="ECO:0000313" key="2">
    <source>
        <dbReference type="EMBL" id="GBH13079.1"/>
    </source>
</evidence>
<sequence length="34" mass="3819">MLAKGAVQAHKIAGFNHRLREQARTQRSRSTTTP</sequence>
<feature type="region of interest" description="Disordered" evidence="1">
    <location>
        <begin position="1"/>
        <end position="34"/>
    </location>
</feature>
<dbReference type="AlphaFoldDB" id="A0A2V0QJF4"/>
<organism evidence="2 3">
    <name type="scientific">Pseudomonas syringae pv. actinidiae</name>
    <dbReference type="NCBI Taxonomy" id="103796"/>
    <lineage>
        <taxon>Bacteria</taxon>
        <taxon>Pseudomonadati</taxon>
        <taxon>Pseudomonadota</taxon>
        <taxon>Gammaproteobacteria</taxon>
        <taxon>Pseudomonadales</taxon>
        <taxon>Pseudomonadaceae</taxon>
        <taxon>Pseudomonas</taxon>
        <taxon>Pseudomonas syringae</taxon>
    </lineage>
</organism>
<reference evidence="2 3" key="1">
    <citation type="submission" date="2018-04" db="EMBL/GenBank/DDBJ databases">
        <title>Draft genome sequence of Pseudomonas syringae pv. actinidiae biovar 1 strains isolated from kiwifruit in Kagawa prefecture.</title>
        <authorList>
            <person name="Tabuchi M."/>
            <person name="Saito M."/>
            <person name="Fujiwara S."/>
            <person name="Sasa N."/>
            <person name="Akimitsu K."/>
            <person name="Gomi K."/>
            <person name="Konishi-Sugita S."/>
            <person name="Hamano K."/>
            <person name="Kataoka I."/>
        </authorList>
    </citation>
    <scope>NUCLEOTIDE SEQUENCE [LARGE SCALE GENOMIC DNA]</scope>
    <source>
        <strain evidence="2 3">MAFF212206</strain>
    </source>
</reference>
<name>A0A2V0QJF4_PSESF</name>
<dbReference type="Proteomes" id="UP000247480">
    <property type="component" value="Unassembled WGS sequence"/>
</dbReference>
<protein>
    <submittedName>
        <fullName evidence="2">Uncharacterized protein</fullName>
    </submittedName>
</protein>
<evidence type="ECO:0000313" key="3">
    <source>
        <dbReference type="Proteomes" id="UP000247480"/>
    </source>
</evidence>
<comment type="caution">
    <text evidence="2">The sequence shown here is derived from an EMBL/GenBank/DDBJ whole genome shotgun (WGS) entry which is preliminary data.</text>
</comment>
<dbReference type="EMBL" id="BGJZ01000341">
    <property type="protein sequence ID" value="GBH13079.1"/>
    <property type="molecule type" value="Genomic_DNA"/>
</dbReference>